<dbReference type="Proteomes" id="UP000566819">
    <property type="component" value="Unassembled WGS sequence"/>
</dbReference>
<dbReference type="PANTHER" id="PTHR39596">
    <property type="match status" value="1"/>
</dbReference>
<evidence type="ECO:0000313" key="2">
    <source>
        <dbReference type="Proteomes" id="UP000566819"/>
    </source>
</evidence>
<keyword evidence="2" id="KW-1185">Reference proteome</keyword>
<dbReference type="OrthoDB" id="5398779at2759"/>
<sequence>MDLLPYPTEARLPPIEVPYICADFVDELEFDKGFAIVTHLAELPDCQAWYPVDRDAAVRKAQAHLFFGLLYDAFWDAPPPLEDLLRHSDRLGTTVVSLQRLSEERFLRVLDRDALSVYLQPCLETLHRHLRYIRPLSDMGELIGLSVETLLWMATGSVSPYHDHRLLQGRMLSAGWCPYWTKAYCEQYSSPVLYYLSGMDRSRHEQHPRCTANGPCKVYDVDNETYATRHAPHCARQPSCPFVGSDLEELERIILKGGIPLVRFRETPVPVLGQSSKAKSVVKIDIVEHTFGRPFIAVSHVWAGGMGNTSANKLPQCQIDYLFQYARQCQQRPYGAQAFFRGEMPNIVDKVDEIFFRMIQSGISEDMSTVHIWVDTLCIPADDRLADLGGLKEMCIEKMAQIYALAIHTIVIDHKVRDLSVKAEKSAMELAVELATCPWMGRSWTFQEACLSRDFSFALRDGLVNPRKWRKDKALPTFRHQLSMEILAASFDDMPDVLNQAVFEAESANTPSAFIEVWNELAVRRTTYPDDLHGILAVLLGLSPLEIFQRANGTKQPPSERMMAIIKSQQFLPLAMLFMPHPEGTVLCENHESQAWLPQFPTGRLNMDFGQMCWTTDGAGGLEFRLEDANSSALIVDSIKLGKTNNLSMEEQKHASSEGIDFLVTLGHISISFTLRFKVDAEEPLSVNPSGPSEKEDFRWVDDVTCFVDCDSSTWPTPLNRRRMLVPRQSSLSFPIATFIFLYWTIYSIRLFNHPGWANYVYQYSKFNLRTFKLPIVGPCLRIISKPEPFIYSRWFFNPICIVGARVFYFFALDYFPLEAVAERVRYERLAHSFELVPTPALSHSSARTMSRRLREEPLYQFKSRWPIGITLALMTFGQEYFWMGFSQLVWKPEPEPWAFHTVVDLSISTAIVGEVVGRVVVEWVWRWFRLDLQKPTRKKRYWDIGF</sequence>
<dbReference type="PANTHER" id="PTHR39596:SF2">
    <property type="entry name" value="HET DOMAIN PROTEIN (AFU_ORTHOLOGUE AFUA_1G17550)-RELATED"/>
    <property type="match status" value="1"/>
</dbReference>
<protein>
    <recommendedName>
        <fullName evidence="3">Heterokaryon incompatibility domain-containing protein</fullName>
    </recommendedName>
</protein>
<evidence type="ECO:0000313" key="1">
    <source>
        <dbReference type="EMBL" id="KAF4627166.1"/>
    </source>
</evidence>
<proteinExistence type="predicted"/>
<name>A0A8H4RD75_9HELO</name>
<comment type="caution">
    <text evidence="1">The sequence shown here is derived from an EMBL/GenBank/DDBJ whole genome shotgun (WGS) entry which is preliminary data.</text>
</comment>
<organism evidence="1 2">
    <name type="scientific">Cudoniella acicularis</name>
    <dbReference type="NCBI Taxonomy" id="354080"/>
    <lineage>
        <taxon>Eukaryota</taxon>
        <taxon>Fungi</taxon>
        <taxon>Dikarya</taxon>
        <taxon>Ascomycota</taxon>
        <taxon>Pezizomycotina</taxon>
        <taxon>Leotiomycetes</taxon>
        <taxon>Helotiales</taxon>
        <taxon>Tricladiaceae</taxon>
        <taxon>Cudoniella</taxon>
    </lineage>
</organism>
<accession>A0A8H4RD75</accession>
<gene>
    <name evidence="1" type="ORF">G7Y89_g10991</name>
</gene>
<evidence type="ECO:0008006" key="3">
    <source>
        <dbReference type="Google" id="ProtNLM"/>
    </source>
</evidence>
<dbReference type="AlphaFoldDB" id="A0A8H4RD75"/>
<dbReference type="EMBL" id="JAAMPI010001017">
    <property type="protein sequence ID" value="KAF4627166.1"/>
    <property type="molecule type" value="Genomic_DNA"/>
</dbReference>
<reference evidence="1 2" key="1">
    <citation type="submission" date="2020-03" db="EMBL/GenBank/DDBJ databases">
        <title>Draft Genome Sequence of Cudoniella acicularis.</title>
        <authorList>
            <person name="Buettner E."/>
            <person name="Kellner H."/>
        </authorList>
    </citation>
    <scope>NUCLEOTIDE SEQUENCE [LARGE SCALE GENOMIC DNA]</scope>
    <source>
        <strain evidence="1 2">DSM 108380</strain>
    </source>
</reference>